<sequence length="37" mass="4220">MNGAIKKRTLSLSLQAEDDKFYVIDCMNLLKQTTQVC</sequence>
<organism evidence="1 2">
    <name type="scientific">Vreelandella titanicae</name>
    <dbReference type="NCBI Taxonomy" id="664683"/>
    <lineage>
        <taxon>Bacteria</taxon>
        <taxon>Pseudomonadati</taxon>
        <taxon>Pseudomonadota</taxon>
        <taxon>Gammaproteobacteria</taxon>
        <taxon>Oceanospirillales</taxon>
        <taxon>Halomonadaceae</taxon>
        <taxon>Vreelandella</taxon>
    </lineage>
</organism>
<protein>
    <submittedName>
        <fullName evidence="1">Uncharacterized protein</fullName>
    </submittedName>
</protein>
<proteinExistence type="predicted"/>
<gene>
    <name evidence="1" type="ORF">FX987_01262</name>
</gene>
<dbReference type="AlphaFoldDB" id="A0AAP9NK19"/>
<reference evidence="1 2" key="1">
    <citation type="submission" date="2019-12" db="EMBL/GenBank/DDBJ databases">
        <title>Genome sequencing and assembly of endphytes of Porphyra tenera.</title>
        <authorList>
            <person name="Park J.M."/>
            <person name="Shin R."/>
            <person name="Jo S.H."/>
        </authorList>
    </citation>
    <scope>NUCLEOTIDE SEQUENCE [LARGE SCALE GENOMIC DNA]</scope>
    <source>
        <strain evidence="1 2">GPM3</strain>
    </source>
</reference>
<evidence type="ECO:0000313" key="2">
    <source>
        <dbReference type="Proteomes" id="UP000509761"/>
    </source>
</evidence>
<dbReference type="Proteomes" id="UP000509761">
    <property type="component" value="Chromosome"/>
</dbReference>
<keyword evidence="2" id="KW-1185">Reference proteome</keyword>
<evidence type="ECO:0000313" key="1">
    <source>
        <dbReference type="EMBL" id="QKS23503.1"/>
    </source>
</evidence>
<dbReference type="EMBL" id="CP054580">
    <property type="protein sequence ID" value="QKS23503.1"/>
    <property type="molecule type" value="Genomic_DNA"/>
</dbReference>
<accession>A0AAP9NK19</accession>
<name>A0AAP9NK19_9GAMM</name>